<dbReference type="InterPro" id="IPR036775">
    <property type="entry name" value="DNA_pol_Y-fam_lit_finger_sf"/>
</dbReference>
<feature type="region of interest" description="Disordered" evidence="3">
    <location>
        <begin position="603"/>
        <end position="634"/>
    </location>
</feature>
<organism evidence="5 6">
    <name type="scientific">Strigomonas culicis</name>
    <dbReference type="NCBI Taxonomy" id="28005"/>
    <lineage>
        <taxon>Eukaryota</taxon>
        <taxon>Discoba</taxon>
        <taxon>Euglenozoa</taxon>
        <taxon>Kinetoplastea</taxon>
        <taxon>Metakinetoplastina</taxon>
        <taxon>Trypanosomatida</taxon>
        <taxon>Trypanosomatidae</taxon>
        <taxon>Strigomonadinae</taxon>
        <taxon>Strigomonas</taxon>
    </lineage>
</organism>
<dbReference type="InterPro" id="IPR043128">
    <property type="entry name" value="Rev_trsase/Diguanyl_cyclase"/>
</dbReference>
<feature type="compositionally biased region" description="Basic and acidic residues" evidence="3">
    <location>
        <begin position="324"/>
        <end position="335"/>
    </location>
</feature>
<dbReference type="EMBL" id="ATMH01009890">
    <property type="protein sequence ID" value="EPY18524.1"/>
    <property type="molecule type" value="Genomic_DNA"/>
</dbReference>
<dbReference type="FunFam" id="3.40.1170.60:FF:000012">
    <property type="entry name" value="Putative DNA-directed polymerase kappa"/>
    <property type="match status" value="1"/>
</dbReference>
<dbReference type="Pfam" id="PF11799">
    <property type="entry name" value="IMS_C"/>
    <property type="match status" value="1"/>
</dbReference>
<dbReference type="Pfam" id="PF00817">
    <property type="entry name" value="IMS"/>
    <property type="match status" value="1"/>
</dbReference>
<comment type="similarity">
    <text evidence="1">Belongs to the DNA polymerase type-Y family.</text>
</comment>
<feature type="region of interest" description="Disordered" evidence="3">
    <location>
        <begin position="290"/>
        <end position="345"/>
    </location>
</feature>
<name>S9TPA7_9TRYP</name>
<evidence type="ECO:0000256" key="2">
    <source>
        <dbReference type="ARBA" id="ARBA00016178"/>
    </source>
</evidence>
<dbReference type="GO" id="GO:0006281">
    <property type="term" value="P:DNA repair"/>
    <property type="evidence" value="ECO:0007669"/>
    <property type="project" value="InterPro"/>
</dbReference>
<dbReference type="PANTHER" id="PTHR11076">
    <property type="entry name" value="DNA REPAIR POLYMERASE UMUC / TRANSFERASE FAMILY MEMBER"/>
    <property type="match status" value="1"/>
</dbReference>
<feature type="compositionally biased region" description="Low complexity" evidence="3">
    <location>
        <begin position="301"/>
        <end position="323"/>
    </location>
</feature>
<dbReference type="SUPFAM" id="SSF100879">
    <property type="entry name" value="Lesion bypass DNA polymerase (Y-family), little finger domain"/>
    <property type="match status" value="1"/>
</dbReference>
<dbReference type="OrthoDB" id="1747274at2759"/>
<dbReference type="Pfam" id="PF11798">
    <property type="entry name" value="IMS_HHH"/>
    <property type="match status" value="1"/>
</dbReference>
<comment type="caution">
    <text evidence="5">The sequence shown here is derived from an EMBL/GenBank/DDBJ whole genome shotgun (WGS) entry which is preliminary data.</text>
</comment>
<dbReference type="Gene3D" id="3.40.1170.60">
    <property type="match status" value="1"/>
</dbReference>
<dbReference type="Proteomes" id="UP000015354">
    <property type="component" value="Unassembled WGS sequence"/>
</dbReference>
<dbReference type="AlphaFoldDB" id="S9TPA7"/>
<dbReference type="InterPro" id="IPR024728">
    <property type="entry name" value="PolY_HhH_motif"/>
</dbReference>
<dbReference type="InterPro" id="IPR001126">
    <property type="entry name" value="UmuC"/>
</dbReference>
<evidence type="ECO:0000259" key="4">
    <source>
        <dbReference type="PROSITE" id="PS50173"/>
    </source>
</evidence>
<protein>
    <recommendedName>
        <fullName evidence="2">DNA polymerase kappa</fullName>
    </recommendedName>
</protein>
<dbReference type="GO" id="GO:0042276">
    <property type="term" value="P:error-prone translesion synthesis"/>
    <property type="evidence" value="ECO:0007669"/>
    <property type="project" value="TreeGrafter"/>
</dbReference>
<evidence type="ECO:0000313" key="5">
    <source>
        <dbReference type="EMBL" id="EPY18524.1"/>
    </source>
</evidence>
<dbReference type="GO" id="GO:0003684">
    <property type="term" value="F:damaged DNA binding"/>
    <property type="evidence" value="ECO:0007669"/>
    <property type="project" value="InterPro"/>
</dbReference>
<evidence type="ECO:0000313" key="6">
    <source>
        <dbReference type="Proteomes" id="UP000015354"/>
    </source>
</evidence>
<gene>
    <name evidence="5" type="ORF">STCU_09890</name>
</gene>
<dbReference type="InterPro" id="IPR017961">
    <property type="entry name" value="DNA_pol_Y-fam_little_finger"/>
</dbReference>
<dbReference type="CDD" id="cd03586">
    <property type="entry name" value="PolY_Pol_IV_kappa"/>
    <property type="match status" value="1"/>
</dbReference>
<accession>S9TPA7</accession>
<dbReference type="Gene3D" id="1.10.150.810">
    <property type="match status" value="1"/>
</dbReference>
<keyword evidence="6" id="KW-1185">Reference proteome</keyword>
<evidence type="ECO:0000256" key="3">
    <source>
        <dbReference type="SAM" id="MobiDB-lite"/>
    </source>
</evidence>
<feature type="region of interest" description="Disordered" evidence="3">
    <location>
        <begin position="520"/>
        <end position="540"/>
    </location>
</feature>
<evidence type="ECO:0000256" key="1">
    <source>
        <dbReference type="ARBA" id="ARBA00010945"/>
    </source>
</evidence>
<dbReference type="InterPro" id="IPR043502">
    <property type="entry name" value="DNA/RNA_pol_sf"/>
</dbReference>
<dbReference type="PROSITE" id="PS50173">
    <property type="entry name" value="UMUC"/>
    <property type="match status" value="1"/>
</dbReference>
<dbReference type="GO" id="GO:0003887">
    <property type="term" value="F:DNA-directed DNA polymerase activity"/>
    <property type="evidence" value="ECO:0007669"/>
    <property type="project" value="InterPro"/>
</dbReference>
<feature type="domain" description="UmuC" evidence="4">
    <location>
        <begin position="27"/>
        <end position="231"/>
    </location>
</feature>
<dbReference type="GO" id="GO:0005634">
    <property type="term" value="C:nucleus"/>
    <property type="evidence" value="ECO:0007669"/>
    <property type="project" value="TreeGrafter"/>
</dbReference>
<dbReference type="Gene3D" id="3.30.1490.100">
    <property type="entry name" value="DNA polymerase, Y-family, little finger domain"/>
    <property type="match status" value="1"/>
</dbReference>
<dbReference type="InterPro" id="IPR050116">
    <property type="entry name" value="DNA_polymerase-Y"/>
</dbReference>
<dbReference type="Gene3D" id="3.30.70.270">
    <property type="match status" value="1"/>
</dbReference>
<dbReference type="SUPFAM" id="SSF56672">
    <property type="entry name" value="DNA/RNA polymerases"/>
    <property type="match status" value="1"/>
</dbReference>
<dbReference type="PANTHER" id="PTHR11076:SF33">
    <property type="entry name" value="DNA POLYMERASE KAPPA"/>
    <property type="match status" value="1"/>
</dbReference>
<reference evidence="5 6" key="1">
    <citation type="journal article" date="2013" name="PLoS ONE">
        <title>Predicting the Proteins of Angomonas deanei, Strigomonas culicis and Their Respective Endosymbionts Reveals New Aspects of the Trypanosomatidae Family.</title>
        <authorList>
            <person name="Motta M.C."/>
            <person name="Martins A.C."/>
            <person name="de Souza S.S."/>
            <person name="Catta-Preta C.M."/>
            <person name="Silva R."/>
            <person name="Klein C.C."/>
            <person name="de Almeida L.G."/>
            <person name="de Lima Cunha O."/>
            <person name="Ciapina L.P."/>
            <person name="Brocchi M."/>
            <person name="Colabardini A.C."/>
            <person name="de Araujo Lima B."/>
            <person name="Machado C.R."/>
            <person name="de Almeida Soares C.M."/>
            <person name="Probst C.M."/>
            <person name="de Menezes C.B."/>
            <person name="Thompson C.E."/>
            <person name="Bartholomeu D.C."/>
            <person name="Gradia D.F."/>
            <person name="Pavoni D.P."/>
            <person name="Grisard E.C."/>
            <person name="Fantinatti-Garboggini F."/>
            <person name="Marchini F.K."/>
            <person name="Rodrigues-Luiz G.F."/>
            <person name="Wagner G."/>
            <person name="Goldman G.H."/>
            <person name="Fietto J.L."/>
            <person name="Elias M.C."/>
            <person name="Goldman M.H."/>
            <person name="Sagot M.F."/>
            <person name="Pereira M."/>
            <person name="Stoco P.H."/>
            <person name="de Mendonca-Neto R.P."/>
            <person name="Teixeira S.M."/>
            <person name="Maciel T.E."/>
            <person name="de Oliveira Mendes T.A."/>
            <person name="Urmenyi T.P."/>
            <person name="de Souza W."/>
            <person name="Schenkman S."/>
            <person name="de Vasconcelos A.T."/>
        </authorList>
    </citation>
    <scope>NUCLEOTIDE SEQUENCE [LARGE SCALE GENOMIC DNA]</scope>
</reference>
<dbReference type="InterPro" id="IPR022880">
    <property type="entry name" value="DNApol_IV"/>
</dbReference>
<sequence>MEVFNSWPQLRQEESAALTPPDPIRIFVHIDMDMFYAAVEEKKNPALKDVPFAVGSKSMLSTSNYIARQYGVRSGMPGFIAKRLCPELQIIPTDYKRYGEESAVFQAVCRRYDAHLVSLGWDEPTMEIGSYVHTALQQAEREAREGVEEEEKSRVAQYYDKAADVVARVRAEVHEETGLTCSAGIGISPTFAKFASNVNKPNGQLLLPLFTHEAVMNFLRDTSVREIPGIGESTEQLLHGIGIRTMGDVYREKLKLYILFTRKTFLFLFGASLGVCGMFDFYSRHRDKRDKKRKKREVGEAPSGAASAGGDDAGTSRSGSSSADRARSPSREHSRSTGPPDQQRAYDRIFHSFSRKSVGHERTFYNLKSRVELEDLALRCLRDSIEVLHRKELLCGHIVVKLKQVTFEVKQYSKLITPFPTAAPEAPPSDGEGPAALVYEFENKFYTDQYEVLKYNLHAVLAPVVEHYAQYRLLGVRLEKLISKVHLCAYQRWFAHTPSGEGVPNQRTLQYFFQQDKAKRAQTEDHKEDSRPGRSHGGEERLYYVLSESGKESVRTSSSASSSLALDLDVGTTEENCYITIDSSSQLSHHAPATLEHFFQSKGGEQQAGGCGSTTATDRHAKTEDADGGSDVDDYVVIIE</sequence>
<proteinExistence type="inferred from homology"/>